<keyword evidence="1" id="KW-1133">Transmembrane helix</keyword>
<evidence type="ECO:0000313" key="2">
    <source>
        <dbReference type="EMBL" id="XBO44070.1"/>
    </source>
</evidence>
<proteinExistence type="predicted"/>
<dbReference type="EMBL" id="CP157483">
    <property type="protein sequence ID" value="XBO44070.1"/>
    <property type="molecule type" value="Genomic_DNA"/>
</dbReference>
<evidence type="ECO:0000256" key="1">
    <source>
        <dbReference type="SAM" id="Phobius"/>
    </source>
</evidence>
<feature type="transmembrane region" description="Helical" evidence="1">
    <location>
        <begin position="12"/>
        <end position="36"/>
    </location>
</feature>
<keyword evidence="1" id="KW-0472">Membrane</keyword>
<organism evidence="2">
    <name type="scientific">Pedococcus sp. KACC 23699</name>
    <dbReference type="NCBI Taxonomy" id="3149228"/>
    <lineage>
        <taxon>Bacteria</taxon>
        <taxon>Bacillati</taxon>
        <taxon>Actinomycetota</taxon>
        <taxon>Actinomycetes</taxon>
        <taxon>Micrococcales</taxon>
        <taxon>Intrasporangiaceae</taxon>
        <taxon>Pedococcus</taxon>
    </lineage>
</organism>
<name>A0AAU7JUT1_9MICO</name>
<gene>
    <name evidence="2" type="ORF">ABEG17_01715</name>
</gene>
<sequence length="81" mass="8443">MAHPEKRRGADARAVLGPLLGLLAASAIVVGLLWVSHAALGSGPEYQVAQIIGAIVLMVCLVLAFRRILAASERGLSNRDA</sequence>
<feature type="transmembrane region" description="Helical" evidence="1">
    <location>
        <begin position="48"/>
        <end position="69"/>
    </location>
</feature>
<dbReference type="RefSeq" id="WP_406831527.1">
    <property type="nucleotide sequence ID" value="NZ_CP157483.1"/>
</dbReference>
<keyword evidence="1" id="KW-0812">Transmembrane</keyword>
<reference evidence="2" key="1">
    <citation type="submission" date="2024-05" db="EMBL/GenBank/DDBJ databases">
        <authorList>
            <person name="Kim S."/>
            <person name="Heo J."/>
            <person name="Choi H."/>
            <person name="Choi Y."/>
            <person name="Kwon S.-W."/>
            <person name="Kim Y."/>
        </authorList>
    </citation>
    <scope>NUCLEOTIDE SEQUENCE</scope>
    <source>
        <strain evidence="2">KACC 23699</strain>
    </source>
</reference>
<protein>
    <submittedName>
        <fullName evidence="2">Uncharacterized protein</fullName>
    </submittedName>
</protein>
<accession>A0AAU7JUT1</accession>
<dbReference type="AlphaFoldDB" id="A0AAU7JUT1"/>